<evidence type="ECO:0000313" key="1">
    <source>
        <dbReference type="EMBL" id="AAZ64108.1"/>
    </source>
</evidence>
<dbReference type="EMBL" id="CP000091">
    <property type="protein sequence ID" value="AAZ64108.1"/>
    <property type="molecule type" value="Genomic_DNA"/>
</dbReference>
<protein>
    <submittedName>
        <fullName evidence="1">Uncharacterized protein</fullName>
    </submittedName>
</protein>
<dbReference type="HOGENOM" id="CLU_116178_0_0_4"/>
<dbReference type="AlphaFoldDB" id="Q46RX6"/>
<sequence length="204" mass="22342">MNLLVQARIRAQAGGVEQEDIMKPTNFVWHYTVGTRLPAIAESGLLIPARSLHATASLGVLWFSRQQTWEPSTARTGWKRHPAAKTAFPEKDGVFRFGLPASDNRLVPWPAVTRLADIDIPEAMAMVSAGLRRGATPTDWVGVLAQVPLAELRFQHWDGAAWRDARLDELDLAALAAMRPAVPPEHGKPLSVAVARSGAMHDVY</sequence>
<dbReference type="KEGG" id="reu:Reut_B4760"/>
<accession>Q46RX6</accession>
<gene>
    <name evidence="1" type="ordered locus">Reut_B4760</name>
</gene>
<name>Q46RX6_CUPPJ</name>
<dbReference type="OrthoDB" id="8913274at2"/>
<organism evidence="1">
    <name type="scientific">Cupriavidus pinatubonensis (strain JMP 134 / LMG 1197)</name>
    <name type="common">Cupriavidus necator (strain JMP 134)</name>
    <dbReference type="NCBI Taxonomy" id="264198"/>
    <lineage>
        <taxon>Bacteria</taxon>
        <taxon>Pseudomonadati</taxon>
        <taxon>Pseudomonadota</taxon>
        <taxon>Betaproteobacteria</taxon>
        <taxon>Burkholderiales</taxon>
        <taxon>Burkholderiaceae</taxon>
        <taxon>Cupriavidus</taxon>
    </lineage>
</organism>
<dbReference type="eggNOG" id="ENOG50335IM">
    <property type="taxonomic scope" value="Bacteria"/>
</dbReference>
<proteinExistence type="predicted"/>
<dbReference type="STRING" id="264198.Reut_B4760"/>
<reference evidence="1" key="1">
    <citation type="submission" date="2005-08" db="EMBL/GenBank/DDBJ databases">
        <title>Complete sequence of chromosome 2 of Ralstonia eutropha JMP134.</title>
        <authorList>
            <person name="Copeland A."/>
            <person name="Lucas S."/>
            <person name="Lapidus A."/>
            <person name="Barry K."/>
            <person name="Detter J.C."/>
            <person name="Glavina T."/>
            <person name="Hammon N."/>
            <person name="Israni S."/>
            <person name="Pitluck S."/>
            <person name="Goltsman E."/>
            <person name="Martinez M."/>
            <person name="Schmutz J."/>
            <person name="Larimer F."/>
            <person name="Land M."/>
            <person name="Lykidis A."/>
            <person name="Richardson P."/>
        </authorList>
    </citation>
    <scope>NUCLEOTIDE SEQUENCE [LARGE SCALE GENOMIC DNA]</scope>
    <source>
        <strain evidence="1">JMP134</strain>
    </source>
</reference>